<feature type="domain" description="Longin" evidence="11">
    <location>
        <begin position="8"/>
        <end position="129"/>
    </location>
</feature>
<keyword evidence="10" id="KW-0175">Coiled coil</keyword>
<evidence type="ECO:0000256" key="3">
    <source>
        <dbReference type="ARBA" id="ARBA00022617"/>
    </source>
</evidence>
<dbReference type="InterPro" id="IPR036396">
    <property type="entry name" value="Cyt_P450_sf"/>
</dbReference>
<dbReference type="PROSITE" id="PS50892">
    <property type="entry name" value="V_SNARE"/>
    <property type="match status" value="1"/>
</dbReference>
<dbReference type="GO" id="GO:0012505">
    <property type="term" value="C:endomembrane system"/>
    <property type="evidence" value="ECO:0007669"/>
    <property type="project" value="UniProtKB-SubCell"/>
</dbReference>
<dbReference type="InterPro" id="IPR050783">
    <property type="entry name" value="Oxylipin_biosynth_metab"/>
</dbReference>
<keyword evidence="7 9" id="KW-0408">Iron</keyword>
<dbReference type="PROSITE" id="PS50859">
    <property type="entry name" value="LONGIN"/>
    <property type="match status" value="1"/>
</dbReference>
<gene>
    <name evidence="13" type="ORF">MYCIT1_LOCUS21302</name>
</gene>
<dbReference type="SUPFAM" id="SSF58038">
    <property type="entry name" value="SNARE fusion complex"/>
    <property type="match status" value="1"/>
</dbReference>
<keyword evidence="14" id="KW-1185">Reference proteome</keyword>
<evidence type="ECO:0000256" key="7">
    <source>
        <dbReference type="ARBA" id="ARBA00023004"/>
    </source>
</evidence>
<evidence type="ECO:0000313" key="14">
    <source>
        <dbReference type="Proteomes" id="UP001295794"/>
    </source>
</evidence>
<dbReference type="InterPro" id="IPR019791">
    <property type="entry name" value="Haem_peroxidase_animal"/>
</dbReference>
<evidence type="ECO:0000256" key="4">
    <source>
        <dbReference type="ARBA" id="ARBA00022723"/>
    </source>
</evidence>
<dbReference type="Pfam" id="PF13774">
    <property type="entry name" value="Longin"/>
    <property type="match status" value="1"/>
</dbReference>
<evidence type="ECO:0000256" key="5">
    <source>
        <dbReference type="ARBA" id="ARBA00022964"/>
    </source>
</evidence>
<keyword evidence="8" id="KW-0472">Membrane</keyword>
<evidence type="ECO:0000256" key="10">
    <source>
        <dbReference type="PROSITE-ProRule" id="PRU00290"/>
    </source>
</evidence>
<protein>
    <submittedName>
        <fullName evidence="13">Uncharacterized protein</fullName>
    </submittedName>
</protein>
<comment type="similarity">
    <text evidence="2">Belongs to the synaptobrevin family.</text>
</comment>
<dbReference type="Gene3D" id="1.10.630.10">
    <property type="entry name" value="Cytochrome P450"/>
    <property type="match status" value="1"/>
</dbReference>
<keyword evidence="5" id="KW-0223">Dioxygenase</keyword>
<dbReference type="PRINTS" id="PR00457">
    <property type="entry name" value="ANPEROXIDASE"/>
</dbReference>
<keyword evidence="6" id="KW-0560">Oxidoreductase</keyword>
<evidence type="ECO:0000259" key="12">
    <source>
        <dbReference type="PROSITE" id="PS50892"/>
    </source>
</evidence>
<sequence length="1227" mass="137640">MVHIFSISILKAPSSGAGTLLASASDLSSFSFFQRGSIAEFMPFFSKTVAERTPQGQRQSVQENNYTAHVYNRGGPEELAAVIITDQEYPVRPAFSLLAKVLDDFVAKIPKGSWDDPAKISFPELESYLSKYQDPRQADTIMRVQAELDETKIVLHKTIESVLQRGEKLDTLVDRSNHLSAQSKMFYKTAKKVPISKFCSARALKSILSKIAAVLSCEPRLHTISSTYQDISPHSSPCSSSYILPCHCTYRHFYSHLLIMSFHTLHPEDLDQHIRTSPLALSDLPGYFDALEHFSSIDDRKFLLENMVTLMSRISGSSIFSSLSRKLQDTLIDIPNAPYARSVPASNITPPASLPSAGLVFDTLLARDEFTPHPGGISALFFAFADLIIHSIFNTNHADPTVNATSSYLDLSILYGNSQKEQDTVRCKDGRGGLYADCFADSRLLHMPPAVCSLLVVLSRNHNASRLVLFARNADPSAQYTAQKILEINERGIYKTSFANDAEKLAQDDEIFNRARLVNCGYFMQIILGDYVGAILGLVRDGYSWRLDPLSQSREANHELSPRGEGNVVSIEFNLLYRWHATLSEQDTAWTENMFKDLFDGQDFSTLTIEDFMRVAHTKLIPDRDPREWTFDGLVRGADGRFKDSDLATILQNSTSWRAGAYKARGIPEVLRVIEVLGIEQARRWGACSMNDFRRFLGLKPYASFQEWNSDKSVHTAAASLYNDIENLELYVGLQAEEAKPPMPGAGLCPGYTISRSILADAVCLTRGDRFLTIEFTPWNLTAWGFRDCQFDAQDGSYGGMLTKLLFRTLPEYYPRRSAYAHFPFLDPAFMQNLMAENNKSLVGEYIWTKPEINVEKEAVLVVKTESAVREVLADQTVFPNGYADRVMEVTGHSTVDHTFVNDLLLKENAKWTEYFVTETRALIAQLSFGNVSKKVQYIDIVRDVINVLPVHWICKEIAGLPLGENVQTRYHAFADVCQYIFLNYDPSSDWHLRESAKQAFHEFDKVVKNHLGSRISLLDMDRSSLAESLPFLTELKASADRHHLDLNELSVALFVEVVTTAAHWSQGVTHIINYYLDERRVEERAEIVKADGKKAMDIVGLRWVTVDPPVWGVYRTAHKDENIVESTKVPLGGRVFASIKDASAGMEKPLLGIGEHGLVSAPFFESTVPRVVSEILRLKDLKRAPGTSGVLNRFTESVHGAAQQWYIDSKSDVVPFPQSLVVEYSV</sequence>
<keyword evidence="3 9" id="KW-0349">Heme</keyword>
<dbReference type="GO" id="GO:0051213">
    <property type="term" value="F:dioxygenase activity"/>
    <property type="evidence" value="ECO:0007669"/>
    <property type="project" value="UniProtKB-KW"/>
</dbReference>
<dbReference type="GO" id="GO:0006631">
    <property type="term" value="P:fatty acid metabolic process"/>
    <property type="evidence" value="ECO:0007669"/>
    <property type="project" value="UniProtKB-ARBA"/>
</dbReference>
<dbReference type="Gene3D" id="1.20.5.110">
    <property type="match status" value="1"/>
</dbReference>
<dbReference type="GO" id="GO:0016705">
    <property type="term" value="F:oxidoreductase activity, acting on paired donors, with incorporation or reduction of molecular oxygen"/>
    <property type="evidence" value="ECO:0007669"/>
    <property type="project" value="InterPro"/>
</dbReference>
<dbReference type="GO" id="GO:0020037">
    <property type="term" value="F:heme binding"/>
    <property type="evidence" value="ECO:0007669"/>
    <property type="project" value="InterPro"/>
</dbReference>
<dbReference type="EMBL" id="CAVNYO010000401">
    <property type="protein sequence ID" value="CAK5274234.1"/>
    <property type="molecule type" value="Genomic_DNA"/>
</dbReference>
<evidence type="ECO:0000256" key="9">
    <source>
        <dbReference type="PIRSR" id="PIRSR619791-2"/>
    </source>
</evidence>
<dbReference type="InterPro" id="IPR010908">
    <property type="entry name" value="Longin_dom"/>
</dbReference>
<dbReference type="Gene3D" id="1.10.640.10">
    <property type="entry name" value="Haem peroxidase domain superfamily, animal type"/>
    <property type="match status" value="1"/>
</dbReference>
<comment type="caution">
    <text evidence="13">The sequence shown here is derived from an EMBL/GenBank/DDBJ whole genome shotgun (WGS) entry which is preliminary data.</text>
</comment>
<accession>A0AAD2HG50</accession>
<evidence type="ECO:0000256" key="1">
    <source>
        <dbReference type="ARBA" id="ARBA00004308"/>
    </source>
</evidence>
<dbReference type="GO" id="GO:0005506">
    <property type="term" value="F:iron ion binding"/>
    <property type="evidence" value="ECO:0007669"/>
    <property type="project" value="InterPro"/>
</dbReference>
<comment type="subcellular location">
    <subcellularLocation>
        <location evidence="1">Endomembrane system</location>
    </subcellularLocation>
</comment>
<dbReference type="Gene3D" id="3.30.450.50">
    <property type="entry name" value="Longin domain"/>
    <property type="match status" value="1"/>
</dbReference>
<dbReference type="SUPFAM" id="SSF48113">
    <property type="entry name" value="Heme-dependent peroxidases"/>
    <property type="match status" value="1"/>
</dbReference>
<dbReference type="InterPro" id="IPR010255">
    <property type="entry name" value="Haem_peroxidase_sf"/>
</dbReference>
<dbReference type="PANTHER" id="PTHR11903">
    <property type="entry name" value="PROSTAGLANDIN G/H SYNTHASE"/>
    <property type="match status" value="1"/>
</dbReference>
<dbReference type="Proteomes" id="UP001295794">
    <property type="component" value="Unassembled WGS sequence"/>
</dbReference>
<proteinExistence type="inferred from homology"/>
<dbReference type="SUPFAM" id="SSF64356">
    <property type="entry name" value="SNARE-like"/>
    <property type="match status" value="1"/>
</dbReference>
<dbReference type="CDD" id="cd09817">
    <property type="entry name" value="linoleate_diol_synthase_like"/>
    <property type="match status" value="1"/>
</dbReference>
<dbReference type="CDD" id="cd14824">
    <property type="entry name" value="Longin"/>
    <property type="match status" value="1"/>
</dbReference>
<dbReference type="GO" id="GO:0006979">
    <property type="term" value="P:response to oxidative stress"/>
    <property type="evidence" value="ECO:0007669"/>
    <property type="project" value="InterPro"/>
</dbReference>
<dbReference type="GO" id="GO:0004601">
    <property type="term" value="F:peroxidase activity"/>
    <property type="evidence" value="ECO:0007669"/>
    <property type="project" value="InterPro"/>
</dbReference>
<dbReference type="CDD" id="cd15867">
    <property type="entry name" value="R-SNARE_YKT6"/>
    <property type="match status" value="1"/>
</dbReference>
<organism evidence="13 14">
    <name type="scientific">Mycena citricolor</name>
    <dbReference type="NCBI Taxonomy" id="2018698"/>
    <lineage>
        <taxon>Eukaryota</taxon>
        <taxon>Fungi</taxon>
        <taxon>Dikarya</taxon>
        <taxon>Basidiomycota</taxon>
        <taxon>Agaricomycotina</taxon>
        <taxon>Agaricomycetes</taxon>
        <taxon>Agaricomycetidae</taxon>
        <taxon>Agaricales</taxon>
        <taxon>Marasmiineae</taxon>
        <taxon>Mycenaceae</taxon>
        <taxon>Mycena</taxon>
    </lineage>
</organism>
<evidence type="ECO:0000256" key="6">
    <source>
        <dbReference type="ARBA" id="ARBA00023002"/>
    </source>
</evidence>
<evidence type="ECO:0000313" key="13">
    <source>
        <dbReference type="EMBL" id="CAK5274234.1"/>
    </source>
</evidence>
<evidence type="ECO:0000256" key="2">
    <source>
        <dbReference type="ARBA" id="ARBA00008025"/>
    </source>
</evidence>
<keyword evidence="4 9" id="KW-0479">Metal-binding</keyword>
<evidence type="ECO:0000256" key="8">
    <source>
        <dbReference type="ARBA" id="ARBA00023136"/>
    </source>
</evidence>
<dbReference type="Pfam" id="PF03098">
    <property type="entry name" value="An_peroxidase"/>
    <property type="match status" value="1"/>
</dbReference>
<dbReference type="Pfam" id="PF00957">
    <property type="entry name" value="Synaptobrevin"/>
    <property type="match status" value="1"/>
</dbReference>
<dbReference type="SMART" id="SM01270">
    <property type="entry name" value="Longin"/>
    <property type="match status" value="1"/>
</dbReference>
<dbReference type="InterPro" id="IPR011012">
    <property type="entry name" value="Longin-like_dom_sf"/>
</dbReference>
<dbReference type="AlphaFoldDB" id="A0AAD2HG50"/>
<dbReference type="PANTHER" id="PTHR11903:SF37">
    <property type="entry name" value="PSI-PRODUCING OXYGENASE A"/>
    <property type="match status" value="1"/>
</dbReference>
<dbReference type="GO" id="GO:0004497">
    <property type="term" value="F:monooxygenase activity"/>
    <property type="evidence" value="ECO:0007669"/>
    <property type="project" value="InterPro"/>
</dbReference>
<name>A0AAD2HG50_9AGAR</name>
<dbReference type="InterPro" id="IPR045848">
    <property type="entry name" value="R-SNARE_YKT6"/>
</dbReference>
<reference evidence="13" key="1">
    <citation type="submission" date="2023-11" db="EMBL/GenBank/DDBJ databases">
        <authorList>
            <person name="De Vega J J."/>
            <person name="De Vega J J."/>
        </authorList>
    </citation>
    <scope>NUCLEOTIDE SEQUENCE</scope>
</reference>
<evidence type="ECO:0000259" key="11">
    <source>
        <dbReference type="PROSITE" id="PS50859"/>
    </source>
</evidence>
<dbReference type="InterPro" id="IPR034812">
    <property type="entry name" value="Ppo-like_N"/>
</dbReference>
<dbReference type="InterPro" id="IPR037120">
    <property type="entry name" value="Haem_peroxidase_sf_animal"/>
</dbReference>
<feature type="binding site" description="axial binding residue" evidence="9">
    <location>
        <position position="580"/>
    </location>
    <ligand>
        <name>heme b</name>
        <dbReference type="ChEBI" id="CHEBI:60344"/>
    </ligand>
    <ligandPart>
        <name>Fe</name>
        <dbReference type="ChEBI" id="CHEBI:18248"/>
    </ligandPart>
</feature>
<dbReference type="InterPro" id="IPR042855">
    <property type="entry name" value="V_SNARE_CC"/>
</dbReference>
<dbReference type="PROSITE" id="PS50292">
    <property type="entry name" value="PEROXIDASE_3"/>
    <property type="match status" value="1"/>
</dbReference>
<feature type="domain" description="V-SNARE coiled-coil homology" evidence="12">
    <location>
        <begin position="140"/>
        <end position="200"/>
    </location>
</feature>